<evidence type="ECO:0000313" key="2">
    <source>
        <dbReference type="Proteomes" id="UP001060085"/>
    </source>
</evidence>
<dbReference type="Proteomes" id="UP001060085">
    <property type="component" value="Linkage Group LG05"/>
</dbReference>
<protein>
    <submittedName>
        <fullName evidence="1">Uncharacterized protein</fullName>
    </submittedName>
</protein>
<sequence>MEYSLGAAFSILSVLLPPTPALPSKLRFTATVALLFLYLFLVERERVPNSERAREGHPITEGSLFDRCMLFLAIGVSTRLTDARLCSASLLASVIGLTAVRSDSAVTDIASHFSSLNISSVADKKRFSCLLVKKNSWLPSTAKKRIGTPGRSRTPKRLEMLTRGLTPSRRGSLLFHTKYDFSGMNVFIIMTSHVNVCLLNKSTEQKHLLPLSSTLFTPSHLSLAESARRAVATVTGGQWRRTAVDDTAGRCTGNSFSLSTSLSSSPATVLHI</sequence>
<dbReference type="EMBL" id="CM044705">
    <property type="protein sequence ID" value="KAI5663866.1"/>
    <property type="molecule type" value="Genomic_DNA"/>
</dbReference>
<name>A0ACC0AT07_CATRO</name>
<proteinExistence type="predicted"/>
<reference evidence="2" key="1">
    <citation type="journal article" date="2023" name="Nat. Plants">
        <title>Single-cell RNA sequencing provides a high-resolution roadmap for understanding the multicellular compartmentation of specialized metabolism.</title>
        <authorList>
            <person name="Sun S."/>
            <person name="Shen X."/>
            <person name="Li Y."/>
            <person name="Li Y."/>
            <person name="Wang S."/>
            <person name="Li R."/>
            <person name="Zhang H."/>
            <person name="Shen G."/>
            <person name="Guo B."/>
            <person name="Wei J."/>
            <person name="Xu J."/>
            <person name="St-Pierre B."/>
            <person name="Chen S."/>
            <person name="Sun C."/>
        </authorList>
    </citation>
    <scope>NUCLEOTIDE SEQUENCE [LARGE SCALE GENOMIC DNA]</scope>
</reference>
<gene>
    <name evidence="1" type="ORF">M9H77_23189</name>
</gene>
<organism evidence="1 2">
    <name type="scientific">Catharanthus roseus</name>
    <name type="common">Madagascar periwinkle</name>
    <name type="synonym">Vinca rosea</name>
    <dbReference type="NCBI Taxonomy" id="4058"/>
    <lineage>
        <taxon>Eukaryota</taxon>
        <taxon>Viridiplantae</taxon>
        <taxon>Streptophyta</taxon>
        <taxon>Embryophyta</taxon>
        <taxon>Tracheophyta</taxon>
        <taxon>Spermatophyta</taxon>
        <taxon>Magnoliopsida</taxon>
        <taxon>eudicotyledons</taxon>
        <taxon>Gunneridae</taxon>
        <taxon>Pentapetalae</taxon>
        <taxon>asterids</taxon>
        <taxon>lamiids</taxon>
        <taxon>Gentianales</taxon>
        <taxon>Apocynaceae</taxon>
        <taxon>Rauvolfioideae</taxon>
        <taxon>Vinceae</taxon>
        <taxon>Catharanthinae</taxon>
        <taxon>Catharanthus</taxon>
    </lineage>
</organism>
<evidence type="ECO:0000313" key="1">
    <source>
        <dbReference type="EMBL" id="KAI5663866.1"/>
    </source>
</evidence>
<keyword evidence="2" id="KW-1185">Reference proteome</keyword>
<accession>A0ACC0AT07</accession>
<comment type="caution">
    <text evidence="1">The sequence shown here is derived from an EMBL/GenBank/DDBJ whole genome shotgun (WGS) entry which is preliminary data.</text>
</comment>